<dbReference type="InterPro" id="IPR011032">
    <property type="entry name" value="GroES-like_sf"/>
</dbReference>
<proteinExistence type="predicted"/>
<evidence type="ECO:0000259" key="2">
    <source>
        <dbReference type="SMART" id="SM00829"/>
    </source>
</evidence>
<comment type="caution">
    <text evidence="3">The sequence shown here is derived from an EMBL/GenBank/DDBJ whole genome shotgun (WGS) entry which is preliminary data.</text>
</comment>
<name>A0A0F9UGI3_9ZZZZ</name>
<dbReference type="GO" id="GO:0016491">
    <property type="term" value="F:oxidoreductase activity"/>
    <property type="evidence" value="ECO:0007669"/>
    <property type="project" value="InterPro"/>
</dbReference>
<dbReference type="Gene3D" id="3.40.50.720">
    <property type="entry name" value="NAD(P)-binding Rossmann-like Domain"/>
    <property type="match status" value="1"/>
</dbReference>
<dbReference type="SMART" id="SM00829">
    <property type="entry name" value="PKS_ER"/>
    <property type="match status" value="1"/>
</dbReference>
<evidence type="ECO:0000313" key="3">
    <source>
        <dbReference type="EMBL" id="KKN86472.1"/>
    </source>
</evidence>
<evidence type="ECO:0000256" key="1">
    <source>
        <dbReference type="ARBA" id="ARBA00022857"/>
    </source>
</evidence>
<accession>A0A0F9UGI3</accession>
<reference evidence="3" key="1">
    <citation type="journal article" date="2015" name="Nature">
        <title>Complex archaea that bridge the gap between prokaryotes and eukaryotes.</title>
        <authorList>
            <person name="Spang A."/>
            <person name="Saw J.H."/>
            <person name="Jorgensen S.L."/>
            <person name="Zaremba-Niedzwiedzka K."/>
            <person name="Martijn J."/>
            <person name="Lind A.E."/>
            <person name="van Eijk R."/>
            <person name="Schleper C."/>
            <person name="Guy L."/>
            <person name="Ettema T.J."/>
        </authorList>
    </citation>
    <scope>NUCLEOTIDE SEQUENCE</scope>
</reference>
<gene>
    <name evidence="3" type="ORF">LCGC14_0268710</name>
</gene>
<dbReference type="Pfam" id="PF00107">
    <property type="entry name" value="ADH_zinc_N"/>
    <property type="match status" value="1"/>
</dbReference>
<dbReference type="InterPro" id="IPR051603">
    <property type="entry name" value="Zinc-ADH_QOR/CCCR"/>
</dbReference>
<keyword evidence="1" id="KW-0521">NADP</keyword>
<dbReference type="PANTHER" id="PTHR44154">
    <property type="entry name" value="QUINONE OXIDOREDUCTASE"/>
    <property type="match status" value="1"/>
</dbReference>
<dbReference type="InterPro" id="IPR020843">
    <property type="entry name" value="ER"/>
</dbReference>
<dbReference type="AlphaFoldDB" id="A0A0F9UGI3"/>
<dbReference type="PANTHER" id="PTHR44154:SF1">
    <property type="entry name" value="QUINONE OXIDOREDUCTASE"/>
    <property type="match status" value="1"/>
</dbReference>
<sequence length="204" mass="21214">MPRPGAGEVLIRVHAAGVNNTDINTRTGWYSKAVTGASGGVGMAAVQLARLRGAHIVAQASASKAGAVHAAGADEVVDRDADLLTYPGARSIDVVVDVVAGPGFPTSIALLKRGGRYVTAGAIAGPIVELDVRDLYLLKDLTLFGSTYQPASVFSAIVDHVNAGRLRPLVSKTYPLSEIRRAQDAFMAKTYPGKIVLIPPADDA</sequence>
<protein>
    <recommendedName>
        <fullName evidence="2">Enoyl reductase (ER) domain-containing protein</fullName>
    </recommendedName>
</protein>
<dbReference type="Gene3D" id="3.90.180.10">
    <property type="entry name" value="Medium-chain alcohol dehydrogenases, catalytic domain"/>
    <property type="match status" value="2"/>
</dbReference>
<feature type="domain" description="Enoyl reductase (ER)" evidence="2">
    <location>
        <begin position="2"/>
        <end position="197"/>
    </location>
</feature>
<dbReference type="SUPFAM" id="SSF50129">
    <property type="entry name" value="GroES-like"/>
    <property type="match status" value="1"/>
</dbReference>
<dbReference type="EMBL" id="LAZR01000147">
    <property type="protein sequence ID" value="KKN86472.1"/>
    <property type="molecule type" value="Genomic_DNA"/>
</dbReference>
<dbReference type="InterPro" id="IPR036291">
    <property type="entry name" value="NAD(P)-bd_dom_sf"/>
</dbReference>
<dbReference type="SUPFAM" id="SSF51735">
    <property type="entry name" value="NAD(P)-binding Rossmann-fold domains"/>
    <property type="match status" value="1"/>
</dbReference>
<dbReference type="InterPro" id="IPR013149">
    <property type="entry name" value="ADH-like_C"/>
</dbReference>
<organism evidence="3">
    <name type="scientific">marine sediment metagenome</name>
    <dbReference type="NCBI Taxonomy" id="412755"/>
    <lineage>
        <taxon>unclassified sequences</taxon>
        <taxon>metagenomes</taxon>
        <taxon>ecological metagenomes</taxon>
    </lineage>
</organism>